<keyword evidence="3" id="KW-1185">Reference proteome</keyword>
<dbReference type="InterPro" id="IPR028992">
    <property type="entry name" value="Hedgehog/Intein_dom"/>
</dbReference>
<name>A0A1Y5S582_9RHOB</name>
<dbReference type="InterPro" id="IPR006141">
    <property type="entry name" value="Intein_N"/>
</dbReference>
<dbReference type="Proteomes" id="UP000193862">
    <property type="component" value="Unassembled WGS sequence"/>
</dbReference>
<evidence type="ECO:0000259" key="1">
    <source>
        <dbReference type="SMART" id="SM00306"/>
    </source>
</evidence>
<proteinExistence type="predicted"/>
<reference evidence="2 3" key="1">
    <citation type="submission" date="2017-03" db="EMBL/GenBank/DDBJ databases">
        <authorList>
            <person name="Afonso C.L."/>
            <person name="Miller P.J."/>
            <person name="Scott M.A."/>
            <person name="Spackman E."/>
            <person name="Goraichik I."/>
            <person name="Dimitrov K.M."/>
            <person name="Suarez D.L."/>
            <person name="Swayne D.E."/>
        </authorList>
    </citation>
    <scope>NUCLEOTIDE SEQUENCE [LARGE SCALE GENOMIC DNA]</scope>
    <source>
        <strain evidence="2 3">CECT 8620</strain>
    </source>
</reference>
<evidence type="ECO:0000313" key="2">
    <source>
        <dbReference type="EMBL" id="SLN30333.1"/>
    </source>
</evidence>
<accession>A0A1Y5S582</accession>
<dbReference type="EMBL" id="FWFS01000003">
    <property type="protein sequence ID" value="SLN30333.1"/>
    <property type="molecule type" value="Genomic_DNA"/>
</dbReference>
<dbReference type="SMART" id="SM00306">
    <property type="entry name" value="HintN"/>
    <property type="match status" value="1"/>
</dbReference>
<dbReference type="InterPro" id="IPR003587">
    <property type="entry name" value="Hint_dom_N"/>
</dbReference>
<gene>
    <name evidence="2" type="ORF">AQS8620_00946</name>
</gene>
<dbReference type="PROSITE" id="PS50817">
    <property type="entry name" value="INTEIN_N_TER"/>
    <property type="match status" value="1"/>
</dbReference>
<feature type="domain" description="Hint" evidence="1">
    <location>
        <begin position="194"/>
        <end position="303"/>
    </location>
</feature>
<dbReference type="SUPFAM" id="SSF51294">
    <property type="entry name" value="Hedgehog/intein (Hint) domain"/>
    <property type="match status" value="1"/>
</dbReference>
<dbReference type="GO" id="GO:0016539">
    <property type="term" value="P:intein-mediated protein splicing"/>
    <property type="evidence" value="ECO:0007669"/>
    <property type="project" value="InterPro"/>
</dbReference>
<dbReference type="AlphaFoldDB" id="A0A1Y5S582"/>
<dbReference type="Gene3D" id="2.170.16.10">
    <property type="entry name" value="Hedgehog/Intein (Hint) domain"/>
    <property type="match status" value="1"/>
</dbReference>
<protein>
    <recommendedName>
        <fullName evidence="1">Hint domain-containing protein</fullName>
    </recommendedName>
</protein>
<dbReference type="Pfam" id="PF13403">
    <property type="entry name" value="Hint_2"/>
    <property type="match status" value="1"/>
</dbReference>
<dbReference type="InterPro" id="IPR036844">
    <property type="entry name" value="Hint_dom_sf"/>
</dbReference>
<organism evidence="2 3">
    <name type="scientific">Aquimixticola soesokkakensis</name>
    <dbReference type="NCBI Taxonomy" id="1519096"/>
    <lineage>
        <taxon>Bacteria</taxon>
        <taxon>Pseudomonadati</taxon>
        <taxon>Pseudomonadota</taxon>
        <taxon>Alphaproteobacteria</taxon>
        <taxon>Rhodobacterales</taxon>
        <taxon>Paracoccaceae</taxon>
        <taxon>Aquimixticola</taxon>
    </lineage>
</organism>
<dbReference type="CDD" id="cd00081">
    <property type="entry name" value="Hint"/>
    <property type="match status" value="1"/>
</dbReference>
<sequence>MQDLSHFLNMNLTVAVGCDGQTRRATDVAPDETEQPLTCQGELPDMSLDITKNHLPTQSLPVYRAGAFRVTNGVNLGDPISDASELSLDDVYGMATDALALPLTVNLSDVDNGLTIAPSSEVGTPGAQIHLDCCLTLMTPDGATVEALVVVETKGGMIEEVYLLPFAALHPLTDYALVRIDTEDARRKLAEVACVSFTRGTLITLANGLQKRIEELAIGDRVLTRNSGPQEVRWIGHQTVRASGAFAPIIIRKGALNNANDLTVSPNHRLFVYQRRDQTGTGKTELLIKARLLVNGTSVVQSDGGFVDYFQLMFDNHEIIYAEGIAAESLFVDTRVTPFLPADIRDQVELPLQGMREGAGAFELRDGLIDAFVAADLLRASSAC</sequence>
<evidence type="ECO:0000313" key="3">
    <source>
        <dbReference type="Proteomes" id="UP000193862"/>
    </source>
</evidence>